<feature type="domain" description="Chitin-binding type-2" evidence="6">
    <location>
        <begin position="232"/>
        <end position="285"/>
    </location>
</feature>
<keyword evidence="1" id="KW-0147">Chitin-binding</keyword>
<feature type="domain" description="Chitin-binding type-2" evidence="6">
    <location>
        <begin position="569"/>
        <end position="623"/>
    </location>
</feature>
<feature type="domain" description="Chitin-binding type-2" evidence="6">
    <location>
        <begin position="14"/>
        <end position="65"/>
    </location>
</feature>
<evidence type="ECO:0000313" key="8">
    <source>
        <dbReference type="Proteomes" id="UP001200034"/>
    </source>
</evidence>
<keyword evidence="4" id="KW-1015">Disulfide bond</keyword>
<gene>
    <name evidence="7" type="ORF">KR093_010971</name>
</gene>
<dbReference type="InterPro" id="IPR036508">
    <property type="entry name" value="Chitin-bd_dom_sf"/>
</dbReference>
<evidence type="ECO:0000259" key="6">
    <source>
        <dbReference type="PROSITE" id="PS50940"/>
    </source>
</evidence>
<dbReference type="SUPFAM" id="SSF57625">
    <property type="entry name" value="Invertebrate chitin-binding proteins"/>
    <property type="match status" value="13"/>
</dbReference>
<name>A0AAD4K2B0_9MUSC</name>
<feature type="non-terminal residue" evidence="7">
    <location>
        <position position="1"/>
    </location>
</feature>
<feature type="domain" description="Chitin-binding type-2" evidence="6">
    <location>
        <begin position="456"/>
        <end position="509"/>
    </location>
</feature>
<feature type="domain" description="Chitin-binding type-2" evidence="6">
    <location>
        <begin position="512"/>
        <end position="565"/>
    </location>
</feature>
<dbReference type="PANTHER" id="PTHR23301:SF106">
    <property type="entry name" value="CHITIN-BINDING TYPE-2 DOMAIN-CONTAINING PROTEIN-RELATED"/>
    <property type="match status" value="1"/>
</dbReference>
<evidence type="ECO:0000256" key="3">
    <source>
        <dbReference type="ARBA" id="ARBA00022737"/>
    </source>
</evidence>
<sequence>LCILCWQMTATLATNCCQEGDTQENPVDCSQYYVCCNGAYVAQSCPAGNYWNAVAAQCEQNNGECCPGSCTGNELKVDPQNCAAYYQCVGGQIVNQKCPSKTYFNTSLKACVVDSDAAADDCCQPGDVKVDPDDCTKYFVCCTGKFKPMSCPSGEYWNVEAGICEIDNGQCNCNGQQCTEGDIITDASNCANFKICVNGKYESVPCPSGEYWNSVAKQCQLDEGQCNGTPAPPECVEGDVKEHVSNCAGFFNCTNGKWTAQLCGAGKYWNVQAKECQKDEGQCNGTPAPECVDGDVKENPANCAGYYNCSNGHYVAQLCGAGLYWNVNAKKCVVDNGECNGTPPPICVDGEVIANPSNCAGYYICTNGKYVAQLCGSGLYWNANAKQCQKDDGQCNGTPAPECVDGDVKENPANCAGYYNCTNGQYVAQLCGSGLYWNANAKQCQKDDGQCNGTPAPECVDGDVKENPANCAGYYNCTNGKYVAQLCGSGLYWNANAKQCQKDDGQCNGTPAPECVDGDVKENPANCAGYYNCTNGQYVAQLCGSGLYWNANAKQCQKDDGQCNGTPAPPTCVEDNIKENPSNCAGYMQCINNVWVPRPCSAGSFFNKTLQMCVVDSEGICIPKVCEDECCDYPNNWMGPVDRNCSAFIQCVNGRKIQQTCGKNLQFNNATKECDYPENVQCDDGSPPPSGPTAGPSGTYCASKGRCVGLPEGAKMANQPTCSTTYIVCQCECEIEMICPAGLMFNDVFKACDWPANIGC</sequence>
<dbReference type="SMART" id="SM00494">
    <property type="entry name" value="ChtBD2"/>
    <property type="match status" value="13"/>
</dbReference>
<dbReference type="GO" id="GO:0008061">
    <property type="term" value="F:chitin binding"/>
    <property type="evidence" value="ECO:0007669"/>
    <property type="project" value="UniProtKB-KW"/>
</dbReference>
<feature type="domain" description="Chitin-binding type-2" evidence="6">
    <location>
        <begin position="67"/>
        <end position="122"/>
    </location>
</feature>
<dbReference type="PROSITE" id="PS50940">
    <property type="entry name" value="CHIT_BIND_II"/>
    <property type="match status" value="12"/>
</dbReference>
<proteinExistence type="predicted"/>
<dbReference type="EMBL" id="JAJJHW010002585">
    <property type="protein sequence ID" value="KAH8372295.1"/>
    <property type="molecule type" value="Genomic_DNA"/>
</dbReference>
<organism evidence="7 8">
    <name type="scientific">Drosophila rubida</name>
    <dbReference type="NCBI Taxonomy" id="30044"/>
    <lineage>
        <taxon>Eukaryota</taxon>
        <taxon>Metazoa</taxon>
        <taxon>Ecdysozoa</taxon>
        <taxon>Arthropoda</taxon>
        <taxon>Hexapoda</taxon>
        <taxon>Insecta</taxon>
        <taxon>Pterygota</taxon>
        <taxon>Neoptera</taxon>
        <taxon>Endopterygota</taxon>
        <taxon>Diptera</taxon>
        <taxon>Brachycera</taxon>
        <taxon>Muscomorpha</taxon>
        <taxon>Ephydroidea</taxon>
        <taxon>Drosophilidae</taxon>
        <taxon>Drosophila</taxon>
    </lineage>
</organism>
<feature type="domain" description="Chitin-binding type-2" evidence="6">
    <location>
        <begin position="175"/>
        <end position="228"/>
    </location>
</feature>
<evidence type="ECO:0000256" key="4">
    <source>
        <dbReference type="ARBA" id="ARBA00023157"/>
    </source>
</evidence>
<keyword evidence="3" id="KW-0677">Repeat</keyword>
<feature type="domain" description="Chitin-binding type-2" evidence="6">
    <location>
        <begin position="627"/>
        <end position="684"/>
    </location>
</feature>
<keyword evidence="8" id="KW-1185">Reference proteome</keyword>
<feature type="domain" description="Chitin-binding type-2" evidence="6">
    <location>
        <begin position="400"/>
        <end position="453"/>
    </location>
</feature>
<keyword evidence="2" id="KW-0732">Signal</keyword>
<dbReference type="InterPro" id="IPR051940">
    <property type="entry name" value="Chitin_bind-dev_reg"/>
</dbReference>
<dbReference type="Pfam" id="PF01607">
    <property type="entry name" value="CBM_14"/>
    <property type="match status" value="13"/>
</dbReference>
<feature type="domain" description="Chitin-binding type-2" evidence="6">
    <location>
        <begin position="288"/>
        <end position="341"/>
    </location>
</feature>
<dbReference type="PANTHER" id="PTHR23301">
    <property type="entry name" value="CHITIN BINDING PERITROPHIN-A"/>
    <property type="match status" value="1"/>
</dbReference>
<keyword evidence="5" id="KW-0325">Glycoprotein</keyword>
<dbReference type="AlphaFoldDB" id="A0AAD4K2B0"/>
<reference evidence="7" key="1">
    <citation type="journal article" date="2021" name="Mol. Ecol. Resour.">
        <title>Phylogenomic analyses of the genus Drosophila reveals genomic signals of climate adaptation.</title>
        <authorList>
            <person name="Li F."/>
            <person name="Rane R.V."/>
            <person name="Luria V."/>
            <person name="Xiong Z."/>
            <person name="Chen J."/>
            <person name="Li Z."/>
            <person name="Catullo R.A."/>
            <person name="Griffin P.C."/>
            <person name="Schiffer M."/>
            <person name="Pearce S."/>
            <person name="Lee S.F."/>
            <person name="McElroy K."/>
            <person name="Stocker A."/>
            <person name="Shirriffs J."/>
            <person name="Cockerell F."/>
            <person name="Coppin C."/>
            <person name="Sgro C.M."/>
            <person name="Karger A."/>
            <person name="Cain J.W."/>
            <person name="Weber J.A."/>
            <person name="Santpere G."/>
            <person name="Kirschner M.W."/>
            <person name="Hoffmann A.A."/>
            <person name="Oakeshott J.G."/>
            <person name="Zhang G."/>
        </authorList>
    </citation>
    <scope>NUCLEOTIDE SEQUENCE</scope>
    <source>
        <strain evidence="7">BGI-SZ-2011g</strain>
    </source>
</reference>
<comment type="caution">
    <text evidence="7">The sequence shown here is derived from an EMBL/GenBank/DDBJ whole genome shotgun (WGS) entry which is preliminary data.</text>
</comment>
<dbReference type="InterPro" id="IPR002557">
    <property type="entry name" value="Chitin-bd_dom"/>
</dbReference>
<feature type="domain" description="Chitin-binding type-2" evidence="6">
    <location>
        <begin position="344"/>
        <end position="397"/>
    </location>
</feature>
<accession>A0AAD4K2B0</accession>
<protein>
    <recommendedName>
        <fullName evidence="6">Chitin-binding type-2 domain-containing protein</fullName>
    </recommendedName>
</protein>
<evidence type="ECO:0000313" key="7">
    <source>
        <dbReference type="EMBL" id="KAH8372295.1"/>
    </source>
</evidence>
<dbReference type="Gene3D" id="2.170.140.10">
    <property type="entry name" value="Chitin binding domain"/>
    <property type="match status" value="12"/>
</dbReference>
<evidence type="ECO:0000256" key="2">
    <source>
        <dbReference type="ARBA" id="ARBA00022729"/>
    </source>
</evidence>
<feature type="domain" description="Chitin-binding type-2" evidence="6">
    <location>
        <begin position="704"/>
        <end position="760"/>
    </location>
</feature>
<dbReference type="Proteomes" id="UP001200034">
    <property type="component" value="Unassembled WGS sequence"/>
</dbReference>
<evidence type="ECO:0000256" key="5">
    <source>
        <dbReference type="ARBA" id="ARBA00023180"/>
    </source>
</evidence>
<evidence type="ECO:0000256" key="1">
    <source>
        <dbReference type="ARBA" id="ARBA00022669"/>
    </source>
</evidence>
<dbReference type="GO" id="GO:0005576">
    <property type="term" value="C:extracellular region"/>
    <property type="evidence" value="ECO:0007669"/>
    <property type="project" value="InterPro"/>
</dbReference>